<evidence type="ECO:0000256" key="2">
    <source>
        <dbReference type="ARBA" id="ARBA00022490"/>
    </source>
</evidence>
<evidence type="ECO:0000256" key="1">
    <source>
        <dbReference type="ARBA" id="ARBA00004245"/>
    </source>
</evidence>
<comment type="caution">
    <text evidence="8">The sequence shown here is derived from an EMBL/GenBank/DDBJ whole genome shotgun (WGS) entry which is preliminary data.</text>
</comment>
<keyword evidence="3" id="KW-0677">Repeat</keyword>
<dbReference type="PANTHER" id="PTHR21567:SF28">
    <property type="entry name" value="CLIP-ASSOCIATING PROTEIN 1"/>
    <property type="match status" value="1"/>
</dbReference>
<keyword evidence="9" id="KW-1185">Reference proteome</keyword>
<proteinExistence type="predicted"/>
<keyword evidence="6" id="KW-0812">Transmembrane</keyword>
<evidence type="ECO:0000256" key="3">
    <source>
        <dbReference type="ARBA" id="ARBA00022737"/>
    </source>
</evidence>
<gene>
    <name evidence="8" type="primary">Clasp1</name>
    <name evidence="8" type="ORF">GTO93_0013146</name>
</gene>
<dbReference type="Proteomes" id="UP001166093">
    <property type="component" value="Unassembled WGS sequence"/>
</dbReference>
<dbReference type="SMART" id="SM01349">
    <property type="entry name" value="TOG"/>
    <property type="match status" value="1"/>
</dbReference>
<keyword evidence="4" id="KW-0206">Cytoskeleton</keyword>
<feature type="repeat" description="HEAT" evidence="5">
    <location>
        <begin position="167"/>
        <end position="205"/>
    </location>
</feature>
<protein>
    <submittedName>
        <fullName evidence="8">CLAP1 protein</fullName>
    </submittedName>
</protein>
<feature type="transmembrane region" description="Helical" evidence="6">
    <location>
        <begin position="104"/>
        <end position="128"/>
    </location>
</feature>
<evidence type="ECO:0000313" key="9">
    <source>
        <dbReference type="Proteomes" id="UP001166093"/>
    </source>
</evidence>
<keyword evidence="6" id="KW-1133">Transmembrane helix</keyword>
<feature type="non-terminal residue" evidence="8">
    <location>
        <position position="243"/>
    </location>
</feature>
<evidence type="ECO:0000313" key="8">
    <source>
        <dbReference type="EMBL" id="MBN3283875.1"/>
    </source>
</evidence>
<evidence type="ECO:0000256" key="6">
    <source>
        <dbReference type="SAM" id="Phobius"/>
    </source>
</evidence>
<feature type="non-terminal residue" evidence="8">
    <location>
        <position position="1"/>
    </location>
</feature>
<accession>A0ABS2YCE5</accession>
<evidence type="ECO:0000256" key="5">
    <source>
        <dbReference type="PROSITE-ProRule" id="PRU00103"/>
    </source>
</evidence>
<keyword evidence="2" id="KW-0963">Cytoplasm</keyword>
<dbReference type="InterPro" id="IPR048491">
    <property type="entry name" value="XMAP215_CLASP_TOG"/>
</dbReference>
<dbReference type="InterPro" id="IPR034085">
    <property type="entry name" value="TOG"/>
</dbReference>
<dbReference type="SUPFAM" id="SSF48371">
    <property type="entry name" value="ARM repeat"/>
    <property type="match status" value="1"/>
</dbReference>
<reference evidence="8" key="1">
    <citation type="journal article" date="2021" name="Cell">
        <title>Tracing the genetic footprints of vertebrate landing in non-teleost ray-finned fishes.</title>
        <authorList>
            <person name="Bi X."/>
            <person name="Wang K."/>
            <person name="Yang L."/>
            <person name="Pan H."/>
            <person name="Jiang H."/>
            <person name="Wei Q."/>
            <person name="Fang M."/>
            <person name="Yu H."/>
            <person name="Zhu C."/>
            <person name="Cai Y."/>
            <person name="He Y."/>
            <person name="Gan X."/>
            <person name="Zeng H."/>
            <person name="Yu D."/>
            <person name="Zhu Y."/>
            <person name="Jiang H."/>
            <person name="Qiu Q."/>
            <person name="Yang H."/>
            <person name="Zhang Y.E."/>
            <person name="Wang W."/>
            <person name="Zhu M."/>
            <person name="He S."/>
            <person name="Zhang G."/>
        </authorList>
    </citation>
    <scope>NUCLEOTIDE SEQUENCE</scope>
    <source>
        <strain evidence="8">Pddl_001</strain>
    </source>
</reference>
<dbReference type="PANTHER" id="PTHR21567">
    <property type="entry name" value="CLASP"/>
    <property type="match status" value="1"/>
</dbReference>
<evidence type="ECO:0000256" key="4">
    <source>
        <dbReference type="ARBA" id="ARBA00023212"/>
    </source>
</evidence>
<dbReference type="Gene3D" id="1.25.10.10">
    <property type="entry name" value="Leucine-rich Repeat Variant"/>
    <property type="match status" value="1"/>
</dbReference>
<keyword evidence="6" id="KW-0472">Membrane</keyword>
<dbReference type="InterPro" id="IPR021133">
    <property type="entry name" value="HEAT_type_2"/>
</dbReference>
<feature type="domain" description="TOG" evidence="7">
    <location>
        <begin position="1"/>
        <end position="232"/>
    </location>
</feature>
<dbReference type="InterPro" id="IPR016024">
    <property type="entry name" value="ARM-type_fold"/>
</dbReference>
<dbReference type="Pfam" id="PF21041">
    <property type="entry name" value="XMAP215_CLASP_TOG"/>
    <property type="match status" value="1"/>
</dbReference>
<organism evidence="8 9">
    <name type="scientific">Polyodon spathula</name>
    <name type="common">North American paddlefish</name>
    <name type="synonym">Squalus spathula</name>
    <dbReference type="NCBI Taxonomy" id="7913"/>
    <lineage>
        <taxon>Eukaryota</taxon>
        <taxon>Metazoa</taxon>
        <taxon>Chordata</taxon>
        <taxon>Craniata</taxon>
        <taxon>Vertebrata</taxon>
        <taxon>Euteleostomi</taxon>
        <taxon>Actinopterygii</taxon>
        <taxon>Chondrostei</taxon>
        <taxon>Acipenseriformes</taxon>
        <taxon>Polyodontidae</taxon>
        <taxon>Polyodon</taxon>
    </lineage>
</organism>
<comment type="subcellular location">
    <subcellularLocation>
        <location evidence="1">Cytoplasm</location>
        <location evidence="1">Cytoskeleton</location>
    </subcellularLocation>
</comment>
<name>A0ABS2YCE5_POLSP</name>
<dbReference type="EMBL" id="JAAWVQ010131520">
    <property type="protein sequence ID" value="MBN3283875.1"/>
    <property type="molecule type" value="Genomic_DNA"/>
</dbReference>
<dbReference type="InterPro" id="IPR011989">
    <property type="entry name" value="ARM-like"/>
</dbReference>
<dbReference type="PROSITE" id="PS50077">
    <property type="entry name" value="HEAT_REPEAT"/>
    <property type="match status" value="1"/>
</dbReference>
<sequence length="243" mass="27215">QPSMEYCLSQVMQKDVGKRLQVGQELVDYISDREKSSDLEHDQTMLDRLVDGIATSWVNSSHFKVALLGMDILSALIMRLQERFRAQISTGCISIALPGAMPSVVLAVPCCLFTAMCILFSLCLQYVWDRMLGGFKHKNNRTREGVCLCLIATLKIYGAQGLTLSKIVPHICNLLSDPTSQVRDGAMNCLVEIYRHVGERVRSDLSKKGLPQSRCVLTLRTEINFVPYFLPNSFLVLKPKDSV</sequence>
<evidence type="ECO:0000259" key="7">
    <source>
        <dbReference type="SMART" id="SM01349"/>
    </source>
</evidence>